<sequence>MASELQIVLLALIVALVFVFVHLSSPKIYGFSKHYKKRILSFSGGVASAYVFLDLLPLIENADPHIHAILGNSPLIMIFLEKAIFGVAFIGFLVFFILEYLALKSRGYKAQQTAKSLEETNASRNIFFLHIGLTAVVSMIICYSLRFEILTTGLGIIIYTIALSLHFLISDRSMEEHYGALYVKYGRYLLALMPLLGWSLSILFPERTSEAYVLLAFIAGAVLFNVIKDEVPNSGTGKPISFFTGALLYSGLILILPWIH</sequence>
<feature type="transmembrane region" description="Helical" evidence="1">
    <location>
        <begin position="79"/>
        <end position="103"/>
    </location>
</feature>
<dbReference type="RefSeq" id="WP_069583287.1">
    <property type="nucleotide sequence ID" value="NZ_LMVM01000006.1"/>
</dbReference>
<feature type="transmembrane region" description="Helical" evidence="1">
    <location>
        <begin position="188"/>
        <end position="205"/>
    </location>
</feature>
<dbReference type="EMBL" id="LMVM01000006">
    <property type="protein sequence ID" value="PAV05384.1"/>
    <property type="molecule type" value="Genomic_DNA"/>
</dbReference>
<dbReference type="Proteomes" id="UP000217784">
    <property type="component" value="Unassembled WGS sequence"/>
</dbReference>
<feature type="transmembrane region" description="Helical" evidence="1">
    <location>
        <begin position="211"/>
        <end position="227"/>
    </location>
</feature>
<evidence type="ECO:0000313" key="3">
    <source>
        <dbReference type="Proteomes" id="UP000217784"/>
    </source>
</evidence>
<accession>A0A2A2H7W5</accession>
<feature type="transmembrane region" description="Helical" evidence="1">
    <location>
        <begin position="39"/>
        <end position="59"/>
    </location>
</feature>
<proteinExistence type="predicted"/>
<evidence type="ECO:0000256" key="1">
    <source>
        <dbReference type="SAM" id="Phobius"/>
    </source>
</evidence>
<feature type="transmembrane region" description="Helical" evidence="1">
    <location>
        <begin position="6"/>
        <end position="23"/>
    </location>
</feature>
<dbReference type="AlphaFoldDB" id="A0A2A2H7W5"/>
<feature type="transmembrane region" description="Helical" evidence="1">
    <location>
        <begin position="239"/>
        <end position="259"/>
    </location>
</feature>
<keyword evidence="1" id="KW-0812">Transmembrane</keyword>
<organism evidence="2 3">
    <name type="scientific">Methanobacterium bryantii</name>
    <dbReference type="NCBI Taxonomy" id="2161"/>
    <lineage>
        <taxon>Archaea</taxon>
        <taxon>Methanobacteriati</taxon>
        <taxon>Methanobacteriota</taxon>
        <taxon>Methanomada group</taxon>
        <taxon>Methanobacteria</taxon>
        <taxon>Methanobacteriales</taxon>
        <taxon>Methanobacteriaceae</taxon>
        <taxon>Methanobacterium</taxon>
    </lineage>
</organism>
<reference evidence="2 3" key="1">
    <citation type="journal article" date="2017" name="BMC Genomics">
        <title>Genomic analysis of methanogenic archaea reveals a shift towards energy conservation.</title>
        <authorList>
            <person name="Gilmore S.P."/>
            <person name="Henske J.K."/>
            <person name="Sexton J.A."/>
            <person name="Solomon K.V."/>
            <person name="Seppala S."/>
            <person name="Yoo J.I."/>
            <person name="Huyett L.M."/>
            <person name="Pressman A."/>
            <person name="Cogan J.Z."/>
            <person name="Kivenson V."/>
            <person name="Peng X."/>
            <person name="Tan Y."/>
            <person name="Valentine D.L."/>
            <person name="O'Malley M.A."/>
        </authorList>
    </citation>
    <scope>NUCLEOTIDE SEQUENCE [LARGE SCALE GENOMIC DNA]</scope>
    <source>
        <strain evidence="2 3">M.o.H.</strain>
    </source>
</reference>
<name>A0A2A2H7W5_METBR</name>
<keyword evidence="1" id="KW-1133">Transmembrane helix</keyword>
<feature type="transmembrane region" description="Helical" evidence="1">
    <location>
        <begin position="124"/>
        <end position="143"/>
    </location>
</feature>
<dbReference type="OrthoDB" id="306050at2157"/>
<gene>
    <name evidence="2" type="ORF">ASJ80_09640</name>
</gene>
<keyword evidence="1" id="KW-0472">Membrane</keyword>
<evidence type="ECO:0000313" key="2">
    <source>
        <dbReference type="EMBL" id="PAV05384.1"/>
    </source>
</evidence>
<comment type="caution">
    <text evidence="2">The sequence shown here is derived from an EMBL/GenBank/DDBJ whole genome shotgun (WGS) entry which is preliminary data.</text>
</comment>
<feature type="transmembrane region" description="Helical" evidence="1">
    <location>
        <begin position="149"/>
        <end position="168"/>
    </location>
</feature>
<protein>
    <submittedName>
        <fullName evidence="2">Uncharacterized protein</fullName>
    </submittedName>
</protein>
<keyword evidence="3" id="KW-1185">Reference proteome</keyword>